<dbReference type="GO" id="GO:0044096">
    <property type="term" value="C:type IV pilus"/>
    <property type="evidence" value="ECO:0007669"/>
    <property type="project" value="TreeGrafter"/>
</dbReference>
<proteinExistence type="inferred from homology"/>
<gene>
    <name evidence="6" type="primary">pilA</name>
</gene>
<dbReference type="EMBL" id="FJ426172">
    <property type="protein sequence ID" value="ACJ54299.1"/>
    <property type="molecule type" value="Genomic_DNA"/>
</dbReference>
<evidence type="ECO:0000256" key="4">
    <source>
        <dbReference type="RuleBase" id="RU000389"/>
    </source>
</evidence>
<dbReference type="GO" id="GO:0007155">
    <property type="term" value="P:cell adhesion"/>
    <property type="evidence" value="ECO:0007669"/>
    <property type="project" value="InterPro"/>
</dbReference>
<comment type="subunit">
    <text evidence="2">The pili are polar flexible filaments of about 5.4 nanometers diameter and 2.5 micrometers average length; they consist of only a single polypeptide chain arranged in a helical configuration of five subunits per turn in the assembled pilus.</text>
</comment>
<evidence type="ECO:0000256" key="5">
    <source>
        <dbReference type="SAM" id="Phobius"/>
    </source>
</evidence>
<dbReference type="Gene3D" id="3.30.700.10">
    <property type="entry name" value="Glycoprotein, Type 4 Pilin"/>
    <property type="match status" value="1"/>
</dbReference>
<dbReference type="GO" id="GO:0043107">
    <property type="term" value="P:type IV pilus-dependent motility"/>
    <property type="evidence" value="ECO:0007669"/>
    <property type="project" value="TreeGrafter"/>
</dbReference>
<name>B7U2X5_VIBVL</name>
<dbReference type="PRINTS" id="PR00813">
    <property type="entry name" value="BCTERIALGSPG"/>
</dbReference>
<dbReference type="EMBL" id="FJ426189">
    <property type="protein sequence ID" value="ACJ54316.1"/>
    <property type="molecule type" value="Genomic_DNA"/>
</dbReference>
<feature type="non-terminal residue" evidence="6">
    <location>
        <position position="149"/>
    </location>
</feature>
<evidence type="ECO:0000313" key="9">
    <source>
        <dbReference type="EMBL" id="ACJ54318.1"/>
    </source>
</evidence>
<dbReference type="InterPro" id="IPR012902">
    <property type="entry name" value="N_methyl_site"/>
</dbReference>
<keyword evidence="5" id="KW-1133">Transmembrane helix</keyword>
<dbReference type="GO" id="GO:0015628">
    <property type="term" value="P:protein secretion by the type II secretion system"/>
    <property type="evidence" value="ECO:0007669"/>
    <property type="project" value="InterPro"/>
</dbReference>
<dbReference type="InterPro" id="IPR045584">
    <property type="entry name" value="Pilin-like"/>
</dbReference>
<dbReference type="PANTHER" id="PTHR30093">
    <property type="entry name" value="GENERAL SECRETION PATHWAY PROTEIN G"/>
    <property type="match status" value="1"/>
</dbReference>
<keyword evidence="4" id="KW-0281">Fimbrium</keyword>
<dbReference type="EMBL" id="FJ426188">
    <property type="protein sequence ID" value="ACJ54315.1"/>
    <property type="molecule type" value="Genomic_DNA"/>
</dbReference>
<reference evidence="6" key="1">
    <citation type="journal article" date="2009" name="Mol. Biol. Evol.">
        <title>Comparative evolutionary analysis of the major structural subunit of Vibrio vulnificus type IV pili.</title>
        <authorList>
            <person name="Chattopadhyay S."/>
            <person name="Paranjpye R.N."/>
            <person name="Dykhuizen D.E."/>
            <person name="Sokurenko E.V."/>
            <person name="Strom M.S."/>
        </authorList>
    </citation>
    <scope>NUCLEOTIDE SEQUENCE</scope>
    <source>
        <strain evidence="8">99-578DP-B1</strain>
        <strain evidence="7">CDC 9003-97</strain>
        <strain evidence="9">CDC 9062-96</strain>
        <strain evidence="6">CDC 9076-96</strain>
    </source>
</reference>
<evidence type="ECO:0000313" key="8">
    <source>
        <dbReference type="EMBL" id="ACJ54316.1"/>
    </source>
</evidence>
<dbReference type="Pfam" id="PF00114">
    <property type="entry name" value="Pilin"/>
    <property type="match status" value="1"/>
</dbReference>
<protein>
    <submittedName>
        <fullName evidence="6">Type IV pilin</fullName>
    </submittedName>
</protein>
<dbReference type="AlphaFoldDB" id="B7U2X5"/>
<dbReference type="SUPFAM" id="SSF54523">
    <property type="entry name" value="Pili subunits"/>
    <property type="match status" value="1"/>
</dbReference>
<evidence type="ECO:0000313" key="6">
    <source>
        <dbReference type="EMBL" id="ACJ54299.1"/>
    </source>
</evidence>
<evidence type="ECO:0000256" key="3">
    <source>
        <dbReference type="ARBA" id="ARBA00022481"/>
    </source>
</evidence>
<dbReference type="InterPro" id="IPR000983">
    <property type="entry name" value="Bac_GSPG_pilin"/>
</dbReference>
<evidence type="ECO:0000313" key="7">
    <source>
        <dbReference type="EMBL" id="ACJ54315.1"/>
    </source>
</evidence>
<dbReference type="InterPro" id="IPR001082">
    <property type="entry name" value="Pilin"/>
</dbReference>
<accession>B7U2X5</accession>
<organism evidence="6">
    <name type="scientific">Vibrio vulnificus</name>
    <dbReference type="NCBI Taxonomy" id="672"/>
    <lineage>
        <taxon>Bacteria</taxon>
        <taxon>Pseudomonadati</taxon>
        <taxon>Pseudomonadota</taxon>
        <taxon>Gammaproteobacteria</taxon>
        <taxon>Vibrionales</taxon>
        <taxon>Vibrionaceae</taxon>
        <taxon>Vibrio</taxon>
    </lineage>
</organism>
<comment type="similarity">
    <text evidence="1 4">Belongs to the N-Me-Phe pilin family.</text>
</comment>
<feature type="transmembrane region" description="Helical" evidence="5">
    <location>
        <begin position="20"/>
        <end position="38"/>
    </location>
</feature>
<dbReference type="Pfam" id="PF07963">
    <property type="entry name" value="N_methyl"/>
    <property type="match status" value="1"/>
</dbReference>
<keyword evidence="3" id="KW-0488">Methylation</keyword>
<sequence length="149" mass="15665">MMMKKLNKTKKQQGFTLIELMIVVAIIGVLAAVAIPAYQNYVQKTEVASASATVRGLLTNIDMYQQENGGTFPNNANLVGGTSTMNALGTITLLPVGTSGGTATFAFTEGTLKGKTASVQYSKNNTTGWSCATKNVPADSRPNSCTATY</sequence>
<keyword evidence="5" id="KW-0812">Transmembrane</keyword>
<dbReference type="EMBL" id="FJ426191">
    <property type="protein sequence ID" value="ACJ54318.1"/>
    <property type="molecule type" value="Genomic_DNA"/>
</dbReference>
<keyword evidence="5" id="KW-0472">Membrane</keyword>
<evidence type="ECO:0000256" key="2">
    <source>
        <dbReference type="ARBA" id="ARBA00011156"/>
    </source>
</evidence>
<evidence type="ECO:0000256" key="1">
    <source>
        <dbReference type="ARBA" id="ARBA00005233"/>
    </source>
</evidence>
<dbReference type="NCBIfam" id="TIGR02532">
    <property type="entry name" value="IV_pilin_GFxxxE"/>
    <property type="match status" value="1"/>
</dbReference>
<dbReference type="GO" id="GO:0015627">
    <property type="term" value="C:type II protein secretion system complex"/>
    <property type="evidence" value="ECO:0007669"/>
    <property type="project" value="InterPro"/>
</dbReference>
<dbReference type="PROSITE" id="PS00409">
    <property type="entry name" value="PROKAR_NTER_METHYL"/>
    <property type="match status" value="1"/>
</dbReference>
<dbReference type="PANTHER" id="PTHR30093:SF34">
    <property type="entry name" value="PREPILIN PEPTIDASE-DEPENDENT PROTEIN D"/>
    <property type="match status" value="1"/>
</dbReference>